<evidence type="ECO:0000313" key="2">
    <source>
        <dbReference type="Proteomes" id="UP000324222"/>
    </source>
</evidence>
<evidence type="ECO:0000313" key="1">
    <source>
        <dbReference type="EMBL" id="MPC70377.1"/>
    </source>
</evidence>
<dbReference type="EMBL" id="VSRR010031013">
    <property type="protein sequence ID" value="MPC70377.1"/>
    <property type="molecule type" value="Genomic_DNA"/>
</dbReference>
<reference evidence="1 2" key="1">
    <citation type="submission" date="2019-05" db="EMBL/GenBank/DDBJ databases">
        <title>Another draft genome of Portunus trituberculatus and its Hox gene families provides insights of decapod evolution.</title>
        <authorList>
            <person name="Jeong J.-H."/>
            <person name="Song I."/>
            <person name="Kim S."/>
            <person name="Choi T."/>
            <person name="Kim D."/>
            <person name="Ryu S."/>
            <person name="Kim W."/>
        </authorList>
    </citation>
    <scope>NUCLEOTIDE SEQUENCE [LARGE SCALE GENOMIC DNA]</scope>
    <source>
        <tissue evidence="1">Muscle</tissue>
    </source>
</reference>
<proteinExistence type="predicted"/>
<keyword evidence="2" id="KW-1185">Reference proteome</keyword>
<organism evidence="1 2">
    <name type="scientific">Portunus trituberculatus</name>
    <name type="common">Swimming crab</name>
    <name type="synonym">Neptunus trituberculatus</name>
    <dbReference type="NCBI Taxonomy" id="210409"/>
    <lineage>
        <taxon>Eukaryota</taxon>
        <taxon>Metazoa</taxon>
        <taxon>Ecdysozoa</taxon>
        <taxon>Arthropoda</taxon>
        <taxon>Crustacea</taxon>
        <taxon>Multicrustacea</taxon>
        <taxon>Malacostraca</taxon>
        <taxon>Eumalacostraca</taxon>
        <taxon>Eucarida</taxon>
        <taxon>Decapoda</taxon>
        <taxon>Pleocyemata</taxon>
        <taxon>Brachyura</taxon>
        <taxon>Eubrachyura</taxon>
        <taxon>Portunoidea</taxon>
        <taxon>Portunidae</taxon>
        <taxon>Portuninae</taxon>
        <taxon>Portunus</taxon>
    </lineage>
</organism>
<name>A0A5B7HMD1_PORTR</name>
<dbReference type="AlphaFoldDB" id="A0A5B7HMD1"/>
<accession>A0A5B7HMD1</accession>
<gene>
    <name evidence="1" type="ORF">E2C01_064623</name>
</gene>
<protein>
    <submittedName>
        <fullName evidence="1">Uncharacterized protein</fullName>
    </submittedName>
</protein>
<comment type="caution">
    <text evidence="1">The sequence shown here is derived from an EMBL/GenBank/DDBJ whole genome shotgun (WGS) entry which is preliminary data.</text>
</comment>
<sequence>MTPCPPVIHPHDGPRTQGVTLFHNTVELPVCRCASVSVSLCPPCCHLPPSHPAVPGRVPTFILLSMLPTAHH</sequence>
<dbReference type="Proteomes" id="UP000324222">
    <property type="component" value="Unassembled WGS sequence"/>
</dbReference>